<dbReference type="GO" id="GO:0005948">
    <property type="term" value="C:acetolactate synthase complex"/>
    <property type="evidence" value="ECO:0007669"/>
    <property type="project" value="TreeGrafter"/>
</dbReference>
<dbReference type="GO" id="GO:0050660">
    <property type="term" value="F:flavin adenine dinucleotide binding"/>
    <property type="evidence" value="ECO:0007669"/>
    <property type="project" value="TreeGrafter"/>
</dbReference>
<dbReference type="FunFam" id="3.40.50.970:FF:000007">
    <property type="entry name" value="Acetolactate synthase"/>
    <property type="match status" value="1"/>
</dbReference>
<dbReference type="GO" id="GO:0000287">
    <property type="term" value="F:magnesium ion binding"/>
    <property type="evidence" value="ECO:0007669"/>
    <property type="project" value="InterPro"/>
</dbReference>
<sequence length="591" mass="64103">MEAITVLARPHAKQFNPQENKKRNVADLVIEHLVNEGVDKIFGIPGGATVPFHISLERHPDIEFILARHEGGAAFMADCYARTSGRLGVCCATTGPGATNLMTGVAAAFTDSIPMLVITGMNPSDTWGRGDFQESTPYCGVDTTQMFSSICKSSEIITSEKTLQFRLRHAIATAMTGRPGPVHIAIPRDLWSKMVTSEIWDRTHYIAHAPSPSDEDIKHVVELLTNASRPLVIYGSGATPLSACDLAEVSELLQIPLVTTPRAKGKGLTTIPSSFLGNMGISATPVVDQLMNESHFDVVLSVGMGFGSYATNSWFRAIQPTRCMIQVNIDPNAIGRIYPADIGIVADSTQFTGKLLRAIRASSLKASKERIAWLQRYSQQEKWPLANSLPQSGDRLLSPLEIIRAVDSAAGKQSIVMADSNSILLWATHHLPERPSRRFISVWGSASMGHVTAGAIGAKLANPDDDVIAMVGDGCFLMNGNEIATAVDLKLPIVWVVNANHQLGMIHYELRATGQTKSATFRKHDIAGFARALGAYGIHHKPGQNLSQLIKESLHLDGPTVIQVDVDPKATPPMGLKKEGSRQWQEYISNL</sequence>
<dbReference type="PANTHER" id="PTHR18968">
    <property type="entry name" value="THIAMINE PYROPHOSPHATE ENZYMES"/>
    <property type="match status" value="1"/>
</dbReference>
<comment type="caution">
    <text evidence="8">The sequence shown here is derived from an EMBL/GenBank/DDBJ whole genome shotgun (WGS) entry which is preliminary data.</text>
</comment>
<dbReference type="Pfam" id="PF00205">
    <property type="entry name" value="TPP_enzyme_M"/>
    <property type="match status" value="1"/>
</dbReference>
<proteinExistence type="inferred from homology"/>
<protein>
    <submittedName>
        <fullName evidence="8">Thiamine pyrophosphate protein TPP binding domain protein</fullName>
    </submittedName>
</protein>
<feature type="domain" description="Thiamine pyrophosphate enzyme central" evidence="5">
    <location>
        <begin position="217"/>
        <end position="353"/>
    </location>
</feature>
<dbReference type="InterPro" id="IPR012000">
    <property type="entry name" value="Thiamin_PyroP_enz_cen_dom"/>
</dbReference>
<comment type="cofactor">
    <cofactor evidence="1">
        <name>thiamine diphosphate</name>
        <dbReference type="ChEBI" id="CHEBI:58937"/>
    </cofactor>
</comment>
<dbReference type="GO" id="GO:0009097">
    <property type="term" value="P:isoleucine biosynthetic process"/>
    <property type="evidence" value="ECO:0007669"/>
    <property type="project" value="TreeGrafter"/>
</dbReference>
<dbReference type="EMBL" id="LSLI01000087">
    <property type="protein sequence ID" value="KXS31257.1"/>
    <property type="molecule type" value="Genomic_DNA"/>
</dbReference>
<dbReference type="GO" id="GO:0003984">
    <property type="term" value="F:acetolactate synthase activity"/>
    <property type="evidence" value="ECO:0007669"/>
    <property type="project" value="TreeGrafter"/>
</dbReference>
<name>A0A139BQH7_9PROT</name>
<accession>A0A139BQH7</accession>
<feature type="domain" description="Thiamine pyrophosphate enzyme N-terminal TPP-binding" evidence="7">
    <location>
        <begin position="24"/>
        <end position="134"/>
    </location>
</feature>
<dbReference type="GO" id="GO:0030976">
    <property type="term" value="F:thiamine pyrophosphate binding"/>
    <property type="evidence" value="ECO:0007669"/>
    <property type="project" value="InterPro"/>
</dbReference>
<gene>
    <name evidence="8" type="ORF">AWT59_2616</name>
</gene>
<dbReference type="InterPro" id="IPR045229">
    <property type="entry name" value="TPP_enz"/>
</dbReference>
<dbReference type="SUPFAM" id="SSF52518">
    <property type="entry name" value="Thiamin diphosphate-binding fold (THDP-binding)"/>
    <property type="match status" value="2"/>
</dbReference>
<dbReference type="Pfam" id="PF02775">
    <property type="entry name" value="TPP_enzyme_C"/>
    <property type="match status" value="1"/>
</dbReference>
<dbReference type="PATRIC" id="fig|1796491.3.peg.2851"/>
<keyword evidence="3 4" id="KW-0786">Thiamine pyrophosphate</keyword>
<dbReference type="PANTHER" id="PTHR18968:SF13">
    <property type="entry name" value="ACETOLACTATE SYNTHASE CATALYTIC SUBUNIT, MITOCHONDRIAL"/>
    <property type="match status" value="1"/>
</dbReference>
<dbReference type="Gene3D" id="3.40.50.1220">
    <property type="entry name" value="TPP-binding domain"/>
    <property type="match status" value="1"/>
</dbReference>
<dbReference type="GO" id="GO:0009099">
    <property type="term" value="P:L-valine biosynthetic process"/>
    <property type="evidence" value="ECO:0007669"/>
    <property type="project" value="TreeGrafter"/>
</dbReference>
<reference evidence="8 9" key="1">
    <citation type="submission" date="2016-02" db="EMBL/GenBank/DDBJ databases">
        <authorList>
            <person name="Wen L."/>
            <person name="He K."/>
            <person name="Yang H."/>
        </authorList>
    </citation>
    <scope>NUCLEOTIDE SEQUENCE [LARGE SCALE GENOMIC DNA]</scope>
    <source>
        <strain evidence="8">ShG14-8</strain>
    </source>
</reference>
<dbReference type="Proteomes" id="UP000070578">
    <property type="component" value="Unassembled WGS sequence"/>
</dbReference>
<organism evidence="8 9">
    <name type="scientific">Candidatus Gallionella acididurans</name>
    <dbReference type="NCBI Taxonomy" id="1796491"/>
    <lineage>
        <taxon>Bacteria</taxon>
        <taxon>Pseudomonadati</taxon>
        <taxon>Pseudomonadota</taxon>
        <taxon>Betaproteobacteria</taxon>
        <taxon>Nitrosomonadales</taxon>
        <taxon>Gallionellaceae</taxon>
        <taxon>Gallionella</taxon>
    </lineage>
</organism>
<evidence type="ECO:0000256" key="2">
    <source>
        <dbReference type="ARBA" id="ARBA00007812"/>
    </source>
</evidence>
<evidence type="ECO:0000256" key="3">
    <source>
        <dbReference type="ARBA" id="ARBA00023052"/>
    </source>
</evidence>
<evidence type="ECO:0000256" key="1">
    <source>
        <dbReference type="ARBA" id="ARBA00001964"/>
    </source>
</evidence>
<dbReference type="SUPFAM" id="SSF52467">
    <property type="entry name" value="DHS-like NAD/FAD-binding domain"/>
    <property type="match status" value="1"/>
</dbReference>
<dbReference type="PROSITE" id="PS00187">
    <property type="entry name" value="TPP_ENZYMES"/>
    <property type="match status" value="1"/>
</dbReference>
<dbReference type="Gene3D" id="3.40.50.970">
    <property type="match status" value="2"/>
</dbReference>
<feature type="domain" description="Thiamine pyrophosphate enzyme TPP-binding" evidence="6">
    <location>
        <begin position="425"/>
        <end position="564"/>
    </location>
</feature>
<evidence type="ECO:0000259" key="6">
    <source>
        <dbReference type="Pfam" id="PF02775"/>
    </source>
</evidence>
<dbReference type="AlphaFoldDB" id="A0A139BQH7"/>
<dbReference type="CDD" id="cd07035">
    <property type="entry name" value="TPP_PYR_POX_like"/>
    <property type="match status" value="1"/>
</dbReference>
<evidence type="ECO:0000259" key="7">
    <source>
        <dbReference type="Pfam" id="PF02776"/>
    </source>
</evidence>
<dbReference type="InterPro" id="IPR012001">
    <property type="entry name" value="Thiamin_PyroP_enz_TPP-bd_dom"/>
</dbReference>
<evidence type="ECO:0000313" key="9">
    <source>
        <dbReference type="Proteomes" id="UP000070578"/>
    </source>
</evidence>
<dbReference type="InterPro" id="IPR029061">
    <property type="entry name" value="THDP-binding"/>
</dbReference>
<comment type="similarity">
    <text evidence="2 4">Belongs to the TPP enzyme family.</text>
</comment>
<dbReference type="Pfam" id="PF02776">
    <property type="entry name" value="TPP_enzyme_N"/>
    <property type="match status" value="1"/>
</dbReference>
<dbReference type="InterPro" id="IPR000399">
    <property type="entry name" value="TPP-bd_CS"/>
</dbReference>
<evidence type="ECO:0000313" key="8">
    <source>
        <dbReference type="EMBL" id="KXS31257.1"/>
    </source>
</evidence>
<evidence type="ECO:0000256" key="4">
    <source>
        <dbReference type="RuleBase" id="RU362132"/>
    </source>
</evidence>
<dbReference type="InterPro" id="IPR029035">
    <property type="entry name" value="DHS-like_NAD/FAD-binding_dom"/>
</dbReference>
<reference evidence="8 9" key="2">
    <citation type="submission" date="2016-03" db="EMBL/GenBank/DDBJ databases">
        <title>New uncultured bacterium of the family Gallionellaceae from acid mine drainage: description and reconstruction of genome based on metagenomic analysis of microbial community.</title>
        <authorList>
            <person name="Kadnikov V."/>
            <person name="Ivasenko D."/>
            <person name="Beletsky A."/>
            <person name="Mardanov A."/>
            <person name="Danilova E."/>
            <person name="Pimenov N."/>
            <person name="Karnachuk O."/>
            <person name="Ravin N."/>
        </authorList>
    </citation>
    <scope>NUCLEOTIDE SEQUENCE [LARGE SCALE GENOMIC DNA]</scope>
    <source>
        <strain evidence="8">ShG14-8</strain>
    </source>
</reference>
<dbReference type="InterPro" id="IPR011766">
    <property type="entry name" value="TPP_enzyme_TPP-bd"/>
</dbReference>
<evidence type="ECO:0000259" key="5">
    <source>
        <dbReference type="Pfam" id="PF00205"/>
    </source>
</evidence>